<keyword evidence="8" id="KW-0732">Signal</keyword>
<dbReference type="InterPro" id="IPR020864">
    <property type="entry name" value="MACPF"/>
</dbReference>
<dbReference type="PROSITE" id="PS51412">
    <property type="entry name" value="MACPF_2"/>
    <property type="match status" value="1"/>
</dbReference>
<name>A0AAV1EZC6_XYRNO</name>
<dbReference type="SMART" id="SM00457">
    <property type="entry name" value="MACPF"/>
    <property type="match status" value="1"/>
</dbReference>
<feature type="domain" description="MACPF" evidence="10">
    <location>
        <begin position="30"/>
        <end position="377"/>
    </location>
</feature>
<keyword evidence="6" id="KW-0472">Membrane</keyword>
<dbReference type="Pfam" id="PF01823">
    <property type="entry name" value="MACPF"/>
    <property type="match status" value="1"/>
</dbReference>
<evidence type="ECO:0000259" key="9">
    <source>
        <dbReference type="PROSITE" id="PS50004"/>
    </source>
</evidence>
<dbReference type="Pfam" id="PF00168">
    <property type="entry name" value="C2"/>
    <property type="match status" value="1"/>
</dbReference>
<dbReference type="GO" id="GO:0031640">
    <property type="term" value="P:killing of cells of another organism"/>
    <property type="evidence" value="ECO:0007669"/>
    <property type="project" value="UniProtKB-KW"/>
</dbReference>
<evidence type="ECO:0000313" key="12">
    <source>
        <dbReference type="Proteomes" id="UP001178508"/>
    </source>
</evidence>
<organism evidence="11 12">
    <name type="scientific">Xyrichtys novacula</name>
    <name type="common">Pearly razorfish</name>
    <name type="synonym">Hemipteronotus novacula</name>
    <dbReference type="NCBI Taxonomy" id="13765"/>
    <lineage>
        <taxon>Eukaryota</taxon>
        <taxon>Metazoa</taxon>
        <taxon>Chordata</taxon>
        <taxon>Craniata</taxon>
        <taxon>Vertebrata</taxon>
        <taxon>Euteleostomi</taxon>
        <taxon>Actinopterygii</taxon>
        <taxon>Neopterygii</taxon>
        <taxon>Teleostei</taxon>
        <taxon>Neoteleostei</taxon>
        <taxon>Acanthomorphata</taxon>
        <taxon>Eupercaria</taxon>
        <taxon>Labriformes</taxon>
        <taxon>Labridae</taxon>
        <taxon>Xyrichtys</taxon>
    </lineage>
</organism>
<feature type="signal peptide" evidence="8">
    <location>
        <begin position="1"/>
        <end position="24"/>
    </location>
</feature>
<evidence type="ECO:0000256" key="6">
    <source>
        <dbReference type="ARBA" id="ARBA00023136"/>
    </source>
</evidence>
<dbReference type="InterPro" id="IPR020863">
    <property type="entry name" value="MACPF_CS"/>
</dbReference>
<evidence type="ECO:0000256" key="2">
    <source>
        <dbReference type="ARBA" id="ARBA00004613"/>
    </source>
</evidence>
<evidence type="ECO:0000256" key="4">
    <source>
        <dbReference type="ARBA" id="ARBA00022525"/>
    </source>
</evidence>
<dbReference type="GO" id="GO:0051607">
    <property type="term" value="P:defense response to virus"/>
    <property type="evidence" value="ECO:0007669"/>
    <property type="project" value="TreeGrafter"/>
</dbReference>
<dbReference type="InterPro" id="IPR000008">
    <property type="entry name" value="C2_dom"/>
</dbReference>
<feature type="chain" id="PRO_5043931385" evidence="8">
    <location>
        <begin position="25"/>
        <end position="511"/>
    </location>
</feature>
<dbReference type="InterPro" id="IPR035892">
    <property type="entry name" value="C2_domain_sf"/>
</dbReference>
<evidence type="ECO:0000259" key="10">
    <source>
        <dbReference type="PROSITE" id="PS51412"/>
    </source>
</evidence>
<evidence type="ECO:0000256" key="8">
    <source>
        <dbReference type="SAM" id="SignalP"/>
    </source>
</evidence>
<keyword evidence="5" id="KW-0204">Cytolysis</keyword>
<keyword evidence="4" id="KW-0964">Secreted</keyword>
<reference evidence="11" key="1">
    <citation type="submission" date="2023-08" db="EMBL/GenBank/DDBJ databases">
        <authorList>
            <person name="Alioto T."/>
            <person name="Alioto T."/>
            <person name="Gomez Garrido J."/>
        </authorList>
    </citation>
    <scope>NUCLEOTIDE SEQUENCE</scope>
</reference>
<dbReference type="SUPFAM" id="SSF49562">
    <property type="entry name" value="C2 domain (Calcium/lipid-binding domain, CaLB)"/>
    <property type="match status" value="1"/>
</dbReference>
<keyword evidence="12" id="KW-1185">Reference proteome</keyword>
<proteinExistence type="inferred from homology"/>
<feature type="domain" description="C2" evidence="9">
    <location>
        <begin position="370"/>
        <end position="483"/>
    </location>
</feature>
<accession>A0AAV1EZC6</accession>
<gene>
    <name evidence="11" type="ORF">XNOV1_A026320</name>
</gene>
<dbReference type="PANTHER" id="PTHR46096">
    <property type="entry name" value="PERFORIN-1"/>
    <property type="match status" value="1"/>
</dbReference>
<dbReference type="GO" id="GO:0001913">
    <property type="term" value="P:T cell mediated cytotoxicity"/>
    <property type="evidence" value="ECO:0007669"/>
    <property type="project" value="TreeGrafter"/>
</dbReference>
<dbReference type="InterPro" id="IPR052784">
    <property type="entry name" value="Perforin-1_pore-forming"/>
</dbReference>
<dbReference type="Proteomes" id="UP001178508">
    <property type="component" value="Chromosome 3"/>
</dbReference>
<evidence type="ECO:0000256" key="3">
    <source>
        <dbReference type="ARBA" id="ARBA00009214"/>
    </source>
</evidence>
<dbReference type="GO" id="GO:0016020">
    <property type="term" value="C:membrane"/>
    <property type="evidence" value="ECO:0007669"/>
    <property type="project" value="UniProtKB-SubCell"/>
</dbReference>
<dbReference type="AlphaFoldDB" id="A0AAV1EZC6"/>
<evidence type="ECO:0000256" key="7">
    <source>
        <dbReference type="ARBA" id="ARBA00023157"/>
    </source>
</evidence>
<dbReference type="PROSITE" id="PS50004">
    <property type="entry name" value="C2"/>
    <property type="match status" value="1"/>
</dbReference>
<dbReference type="SMART" id="SM00239">
    <property type="entry name" value="C2"/>
    <property type="match status" value="1"/>
</dbReference>
<protein>
    <submittedName>
        <fullName evidence="11">Perforin-1-like</fullName>
    </submittedName>
</protein>
<keyword evidence="7" id="KW-1015">Disulfide bond</keyword>
<evidence type="ECO:0000256" key="5">
    <source>
        <dbReference type="ARBA" id="ARBA00022852"/>
    </source>
</evidence>
<dbReference type="EMBL" id="OY660866">
    <property type="protein sequence ID" value="CAJ1054050.1"/>
    <property type="molecule type" value="Genomic_DNA"/>
</dbReference>
<dbReference type="GO" id="GO:0022829">
    <property type="term" value="F:wide pore channel activity"/>
    <property type="evidence" value="ECO:0007669"/>
    <property type="project" value="TreeGrafter"/>
</dbReference>
<comment type="subcellular location">
    <subcellularLocation>
        <location evidence="1">Membrane</location>
    </subcellularLocation>
    <subcellularLocation>
        <location evidence="2">Secreted</location>
    </subcellularLocation>
</comment>
<dbReference type="GO" id="GO:0005576">
    <property type="term" value="C:extracellular region"/>
    <property type="evidence" value="ECO:0007669"/>
    <property type="project" value="UniProtKB-SubCell"/>
</dbReference>
<dbReference type="Gene3D" id="2.60.40.150">
    <property type="entry name" value="C2 domain"/>
    <property type="match status" value="1"/>
</dbReference>
<dbReference type="GO" id="GO:0001771">
    <property type="term" value="P:immunological synapse formation"/>
    <property type="evidence" value="ECO:0007669"/>
    <property type="project" value="TreeGrafter"/>
</dbReference>
<sequence>MLSFSTRPLVLLSLLPLLSPPALSCLRTGNFRKCASAPFVPGHNLVGEGFDVVTLQRKGAYVIDVMTYLTPRGTCTLCSNPLQGNKLQKLPVSAVDWRASSRCDADLSTTEHTSVSSLVNSDIFQHSTDWRVGLSIKKYVSAGLRVGGTRSAVYKFASERSTEDQYSFSTHKITCSHYRYRVSNRPRLSSQFKQDLAELPTFYNSSTKDQYSDIIHSYGTHYIRQAFLGGRLRRVSAVRTCLSSMNGFSSHEVHDCIAFGLHIGLGVAKISSKYESCLNVLQNRDTSASFSAGLHQHLTSVVGGSGWLGEFSLSFNDSLGYKQWLRSLKSHPDVVSYSLRPLHMLVPNKAQRAGLKTAIEEYLRDNAERKSPQDSPNLDNCPTRVSLGTLEVTVIRAWDLKGDPIGRTEGYVKVRYGSHYRQTHMVKCHNPWWNAYYHFGKVDTHGVLHVELWDEDWPHHQHLGQCSWHLNQGTHRLGCPANHGGFEIQYTLTCDPHLTGGRCEQYKPSLE</sequence>
<comment type="similarity">
    <text evidence="3">Belongs to the complement C6/C7/C8/C9 family.</text>
</comment>
<evidence type="ECO:0000313" key="11">
    <source>
        <dbReference type="EMBL" id="CAJ1054050.1"/>
    </source>
</evidence>
<dbReference type="PROSITE" id="PS00279">
    <property type="entry name" value="MACPF_1"/>
    <property type="match status" value="1"/>
</dbReference>
<evidence type="ECO:0000256" key="1">
    <source>
        <dbReference type="ARBA" id="ARBA00004370"/>
    </source>
</evidence>
<dbReference type="PANTHER" id="PTHR46096:SF1">
    <property type="entry name" value="PERFORIN 1.5"/>
    <property type="match status" value="1"/>
</dbReference>